<organism evidence="2 3">
    <name type="scientific">Gymnopus androsaceus JB14</name>
    <dbReference type="NCBI Taxonomy" id="1447944"/>
    <lineage>
        <taxon>Eukaryota</taxon>
        <taxon>Fungi</taxon>
        <taxon>Dikarya</taxon>
        <taxon>Basidiomycota</taxon>
        <taxon>Agaricomycotina</taxon>
        <taxon>Agaricomycetes</taxon>
        <taxon>Agaricomycetidae</taxon>
        <taxon>Agaricales</taxon>
        <taxon>Marasmiineae</taxon>
        <taxon>Omphalotaceae</taxon>
        <taxon>Gymnopus</taxon>
    </lineage>
</organism>
<keyword evidence="3" id="KW-1185">Reference proteome</keyword>
<protein>
    <submittedName>
        <fullName evidence="2">Uncharacterized protein</fullName>
    </submittedName>
</protein>
<dbReference type="AlphaFoldDB" id="A0A6A4I4H2"/>
<dbReference type="OrthoDB" id="3068171at2759"/>
<evidence type="ECO:0000313" key="2">
    <source>
        <dbReference type="EMBL" id="KAE9406802.1"/>
    </source>
</evidence>
<feature type="compositionally biased region" description="Low complexity" evidence="1">
    <location>
        <begin position="279"/>
        <end position="300"/>
    </location>
</feature>
<sequence>MRAYHVYQNPAMLDVATQAWDYGRALTISDVNVATGSIPSKSFNFTKTCSGSTLVGGTFWQTKVNDATIYGISTAVFFTLSAYLYQATSNNTYLDAAQDSGAFLIDIMHITGVNNGIAAMSVNDSASCDDVFGAGASQIAHAGFFMEGLALLPSDTSFGQQNLSVETLRSNLVNITLTTNFLCNAANGTINTEGGLLDQTSLVQGLGSLYHTISGPANLITYIGDFLSVQYNTVVTASTVSNSNIYAGSWNGPPVAQYGATNQTRALFALVNAAQVSVTSQTNSTTNGTTNPGSTGSNSNHHPTSHIGLIVGAVIGGLVLLTAIAPPNNIHNSRSTTTSTEAKTCSTLTHFTPDEVKTHTFPPNYR</sequence>
<dbReference type="EMBL" id="ML769400">
    <property type="protein sequence ID" value="KAE9406802.1"/>
    <property type="molecule type" value="Genomic_DNA"/>
</dbReference>
<accession>A0A6A4I4H2</accession>
<dbReference type="Pfam" id="PF03663">
    <property type="entry name" value="Glyco_hydro_76"/>
    <property type="match status" value="1"/>
</dbReference>
<gene>
    <name evidence="2" type="ORF">BT96DRAFT_987345</name>
</gene>
<reference evidence="2" key="1">
    <citation type="journal article" date="2019" name="Environ. Microbiol.">
        <title>Fungal ecological strategies reflected in gene transcription - a case study of two litter decomposers.</title>
        <authorList>
            <person name="Barbi F."/>
            <person name="Kohler A."/>
            <person name="Barry K."/>
            <person name="Baskaran P."/>
            <person name="Daum C."/>
            <person name="Fauchery L."/>
            <person name="Ihrmark K."/>
            <person name="Kuo A."/>
            <person name="LaButti K."/>
            <person name="Lipzen A."/>
            <person name="Morin E."/>
            <person name="Grigoriev I.V."/>
            <person name="Henrissat B."/>
            <person name="Lindahl B."/>
            <person name="Martin F."/>
        </authorList>
    </citation>
    <scope>NUCLEOTIDE SEQUENCE</scope>
    <source>
        <strain evidence="2">JB14</strain>
    </source>
</reference>
<name>A0A6A4I4H2_9AGAR</name>
<dbReference type="InterPro" id="IPR005198">
    <property type="entry name" value="Glyco_hydro_76"/>
</dbReference>
<evidence type="ECO:0000256" key="1">
    <source>
        <dbReference type="SAM" id="MobiDB-lite"/>
    </source>
</evidence>
<feature type="region of interest" description="Disordered" evidence="1">
    <location>
        <begin position="279"/>
        <end position="303"/>
    </location>
</feature>
<dbReference type="Proteomes" id="UP000799118">
    <property type="component" value="Unassembled WGS sequence"/>
</dbReference>
<proteinExistence type="predicted"/>
<evidence type="ECO:0000313" key="3">
    <source>
        <dbReference type="Proteomes" id="UP000799118"/>
    </source>
</evidence>
<dbReference type="Gene3D" id="1.50.10.20">
    <property type="match status" value="1"/>
</dbReference>